<evidence type="ECO:0000313" key="11">
    <source>
        <dbReference type="EMBL" id="KAF2869153.1"/>
    </source>
</evidence>
<organism evidence="11 12">
    <name type="scientific">Massariosphaeria phaeospora</name>
    <dbReference type="NCBI Taxonomy" id="100035"/>
    <lineage>
        <taxon>Eukaryota</taxon>
        <taxon>Fungi</taxon>
        <taxon>Dikarya</taxon>
        <taxon>Ascomycota</taxon>
        <taxon>Pezizomycotina</taxon>
        <taxon>Dothideomycetes</taxon>
        <taxon>Pleosporomycetidae</taxon>
        <taxon>Pleosporales</taxon>
        <taxon>Pleosporales incertae sedis</taxon>
        <taxon>Massariosphaeria</taxon>
    </lineage>
</organism>
<feature type="domain" description="Protein kinase" evidence="10">
    <location>
        <begin position="1"/>
        <end position="251"/>
    </location>
</feature>
<accession>A0A7C8I7E5</accession>
<dbReference type="GO" id="GO:0004674">
    <property type="term" value="F:protein serine/threonine kinase activity"/>
    <property type="evidence" value="ECO:0007669"/>
    <property type="project" value="UniProtKB-EC"/>
</dbReference>
<comment type="function">
    <text evidence="1">Component of the EKC/KEOPS complex that is required for the formation of a threonylcarbamoyl group on adenosine at position 37 (t(6)A37) in tRNAs that read codons beginning with adenine. The complex is probably involved in the transfer of the threonylcarbamoyl moiety of threonylcarbamoyl-AMP (TC-AMP) to the N6 group of A37. BUD32 has ATPase activity in the context of the EKC/KEOPS complex and likely plays a supporting role to the catalytic subunit KAE1. The EKC/KEOPS complex also promotes both telomere uncapping and telomere elongation. The complex is required for efficient recruitment of transcriptional coactivators.</text>
</comment>
<comment type="catalytic activity">
    <reaction evidence="9">
        <text>L-seryl-[protein] + ATP = O-phospho-L-seryl-[protein] + ADP + H(+)</text>
        <dbReference type="Rhea" id="RHEA:17989"/>
        <dbReference type="Rhea" id="RHEA-COMP:9863"/>
        <dbReference type="Rhea" id="RHEA-COMP:11604"/>
        <dbReference type="ChEBI" id="CHEBI:15378"/>
        <dbReference type="ChEBI" id="CHEBI:29999"/>
        <dbReference type="ChEBI" id="CHEBI:30616"/>
        <dbReference type="ChEBI" id="CHEBI:83421"/>
        <dbReference type="ChEBI" id="CHEBI:456216"/>
        <dbReference type="EC" id="2.7.11.1"/>
    </reaction>
</comment>
<evidence type="ECO:0000256" key="3">
    <source>
        <dbReference type="ARBA" id="ARBA00012513"/>
    </source>
</evidence>
<dbReference type="AlphaFoldDB" id="A0A7C8I7E5"/>
<comment type="subunit">
    <text evidence="2">Component of the EKC/KEOPS complex composed of at least BUD32, CGI121, GON7, KAE1 and PCC1; the whole complex dimerizes.</text>
</comment>
<protein>
    <recommendedName>
        <fullName evidence="5">EKC/KEOPS complex subunit BUD32</fullName>
        <ecNumber evidence="3">2.7.11.1</ecNumber>
    </recommendedName>
    <alternativeName>
        <fullName evidence="6 7">Atypical Serine/threonine protein kinase BUD32</fullName>
    </alternativeName>
    <alternativeName>
        <fullName evidence="4">EKC/KEOPS complex subunit bud32</fullName>
    </alternativeName>
</protein>
<dbReference type="OrthoDB" id="1668230at2759"/>
<proteinExistence type="predicted"/>
<dbReference type="CDD" id="cd00180">
    <property type="entry name" value="PKc"/>
    <property type="match status" value="1"/>
</dbReference>
<sequence>MEPLPYIGRTSQFFRESSKRVLKPPTKLWKGSCEDEFKTAFRIEAQILEKLGHHPRTVPYHGMSGNGIVLSEASHGNLQKFIDSRNGEMHASLRWRLAEQAAEAITHMHKNGVIHSDLRPENFLVHDSGTRSADGLTLLDLWLCDFRGSTCKVPKLDGGHMPDTPFFDPRITSWESKPATDIFSLGSIIYAIMTGYWPFRTSPPPSAAEAMDIYRDEVDKLFGKGTFPDTSGLQGGDVIRGCWEQCCRSTE</sequence>
<reference evidence="11 12" key="1">
    <citation type="submission" date="2020-01" db="EMBL/GenBank/DDBJ databases">
        <authorList>
            <consortium name="DOE Joint Genome Institute"/>
            <person name="Haridas S."/>
            <person name="Albert R."/>
            <person name="Binder M."/>
            <person name="Bloem J."/>
            <person name="Labutti K."/>
            <person name="Salamov A."/>
            <person name="Andreopoulos B."/>
            <person name="Baker S.E."/>
            <person name="Barry K."/>
            <person name="Bills G."/>
            <person name="Bluhm B.H."/>
            <person name="Cannon C."/>
            <person name="Castanera R."/>
            <person name="Culley D.E."/>
            <person name="Daum C."/>
            <person name="Ezra D."/>
            <person name="Gonzalez J.B."/>
            <person name="Henrissat B."/>
            <person name="Kuo A."/>
            <person name="Liang C."/>
            <person name="Lipzen A."/>
            <person name="Lutzoni F."/>
            <person name="Magnuson J."/>
            <person name="Mondo S."/>
            <person name="Nolan M."/>
            <person name="Ohm R."/>
            <person name="Pangilinan J."/>
            <person name="Park H.-J.H."/>
            <person name="Ramirez L."/>
            <person name="Alfaro M."/>
            <person name="Sun H."/>
            <person name="Tritt A."/>
            <person name="Yoshinaga Y."/>
            <person name="Zwiers L.-H.L."/>
            <person name="Turgeon B.G."/>
            <person name="Goodwin S.B."/>
            <person name="Spatafora J.W."/>
            <person name="Crous P.W."/>
            <person name="Grigoriev I.V."/>
        </authorList>
    </citation>
    <scope>NUCLEOTIDE SEQUENCE [LARGE SCALE GENOMIC DNA]</scope>
    <source>
        <strain evidence="11 12">CBS 611.86</strain>
    </source>
</reference>
<dbReference type="PROSITE" id="PS00109">
    <property type="entry name" value="PROTEIN_KINASE_TYR"/>
    <property type="match status" value="1"/>
</dbReference>
<dbReference type="Pfam" id="PF00069">
    <property type="entry name" value="Pkinase"/>
    <property type="match status" value="1"/>
</dbReference>
<evidence type="ECO:0000256" key="1">
    <source>
        <dbReference type="ARBA" id="ARBA00003747"/>
    </source>
</evidence>
<name>A0A7C8I7E5_9PLEO</name>
<keyword evidence="12" id="KW-1185">Reference proteome</keyword>
<keyword evidence="11" id="KW-0418">Kinase</keyword>
<evidence type="ECO:0000256" key="2">
    <source>
        <dbReference type="ARBA" id="ARBA00011534"/>
    </source>
</evidence>
<evidence type="ECO:0000256" key="8">
    <source>
        <dbReference type="ARBA" id="ARBA00047899"/>
    </source>
</evidence>
<keyword evidence="11" id="KW-0808">Transferase</keyword>
<evidence type="ECO:0000256" key="7">
    <source>
        <dbReference type="ARBA" id="ARBA00033194"/>
    </source>
</evidence>
<dbReference type="InterPro" id="IPR000719">
    <property type="entry name" value="Prot_kinase_dom"/>
</dbReference>
<evidence type="ECO:0000256" key="6">
    <source>
        <dbReference type="ARBA" id="ARBA00030980"/>
    </source>
</evidence>
<evidence type="ECO:0000256" key="4">
    <source>
        <dbReference type="ARBA" id="ARBA00013948"/>
    </source>
</evidence>
<dbReference type="PANTHER" id="PTHR24359">
    <property type="entry name" value="SERINE/THREONINE-PROTEIN KINASE SBK1"/>
    <property type="match status" value="1"/>
</dbReference>
<dbReference type="EMBL" id="JAADJZ010000017">
    <property type="protein sequence ID" value="KAF2869153.1"/>
    <property type="molecule type" value="Genomic_DNA"/>
</dbReference>
<dbReference type="InterPro" id="IPR008266">
    <property type="entry name" value="Tyr_kinase_AS"/>
</dbReference>
<dbReference type="GO" id="GO:0005524">
    <property type="term" value="F:ATP binding"/>
    <property type="evidence" value="ECO:0007669"/>
    <property type="project" value="InterPro"/>
</dbReference>
<comment type="catalytic activity">
    <reaction evidence="8">
        <text>L-threonyl-[protein] + ATP = O-phospho-L-threonyl-[protein] + ADP + H(+)</text>
        <dbReference type="Rhea" id="RHEA:46608"/>
        <dbReference type="Rhea" id="RHEA-COMP:11060"/>
        <dbReference type="Rhea" id="RHEA-COMP:11605"/>
        <dbReference type="ChEBI" id="CHEBI:15378"/>
        <dbReference type="ChEBI" id="CHEBI:30013"/>
        <dbReference type="ChEBI" id="CHEBI:30616"/>
        <dbReference type="ChEBI" id="CHEBI:61977"/>
        <dbReference type="ChEBI" id="CHEBI:456216"/>
        <dbReference type="EC" id="2.7.11.1"/>
    </reaction>
</comment>
<dbReference type="PROSITE" id="PS50011">
    <property type="entry name" value="PROTEIN_KINASE_DOM"/>
    <property type="match status" value="1"/>
</dbReference>
<dbReference type="PANTHER" id="PTHR24359:SF1">
    <property type="entry name" value="INHIBITOR OF NUCLEAR FACTOR KAPPA-B KINASE EPSILON SUBUNIT HOMOLOG 1-RELATED"/>
    <property type="match status" value="1"/>
</dbReference>
<dbReference type="EC" id="2.7.11.1" evidence="3"/>
<evidence type="ECO:0000259" key="10">
    <source>
        <dbReference type="PROSITE" id="PS50011"/>
    </source>
</evidence>
<dbReference type="Proteomes" id="UP000481861">
    <property type="component" value="Unassembled WGS sequence"/>
</dbReference>
<dbReference type="InterPro" id="IPR011009">
    <property type="entry name" value="Kinase-like_dom_sf"/>
</dbReference>
<dbReference type="SUPFAM" id="SSF56112">
    <property type="entry name" value="Protein kinase-like (PK-like)"/>
    <property type="match status" value="1"/>
</dbReference>
<gene>
    <name evidence="11" type="ORF">BDV95DRAFT_499371</name>
</gene>
<comment type="caution">
    <text evidence="11">The sequence shown here is derived from an EMBL/GenBank/DDBJ whole genome shotgun (WGS) entry which is preliminary data.</text>
</comment>
<evidence type="ECO:0000313" key="12">
    <source>
        <dbReference type="Proteomes" id="UP000481861"/>
    </source>
</evidence>
<evidence type="ECO:0000256" key="5">
    <source>
        <dbReference type="ARBA" id="ARBA00019973"/>
    </source>
</evidence>
<evidence type="ECO:0000256" key="9">
    <source>
        <dbReference type="ARBA" id="ARBA00048679"/>
    </source>
</evidence>
<dbReference type="Gene3D" id="1.10.510.10">
    <property type="entry name" value="Transferase(Phosphotransferase) domain 1"/>
    <property type="match status" value="1"/>
</dbReference>